<feature type="compositionally biased region" description="Acidic residues" evidence="1">
    <location>
        <begin position="230"/>
        <end position="252"/>
    </location>
</feature>
<feature type="compositionally biased region" description="Basic residues" evidence="1">
    <location>
        <begin position="195"/>
        <end position="206"/>
    </location>
</feature>
<dbReference type="InterPro" id="IPR013783">
    <property type="entry name" value="Ig-like_fold"/>
</dbReference>
<dbReference type="PROSITE" id="PS50853">
    <property type="entry name" value="FN3"/>
    <property type="match status" value="1"/>
</dbReference>
<feature type="transmembrane region" description="Helical" evidence="2">
    <location>
        <begin position="135"/>
        <end position="161"/>
    </location>
</feature>
<dbReference type="Gene3D" id="2.60.40.10">
    <property type="entry name" value="Immunoglobulins"/>
    <property type="match status" value="1"/>
</dbReference>
<name>A0A5K3EIK8_MESCO</name>
<dbReference type="InterPro" id="IPR003961">
    <property type="entry name" value="FN3_dom"/>
</dbReference>
<sequence>MLDNFHITSPWSDGRSLIAKWSWSYDADLHYFEKAYIFYYSRLDEGFERTEVITHPITSFTIQNLRPETTYFVCLRVHHRLQSTQNAPITSTTATLTTATSQSPVTWHVRQPSNPVFSDNYAYEVRCSKATTQNWHLSALIGGVLGVVFALMLGFLLLLVLKRSHCLPSNSGTFRKETTQGSFHGDYKSGGSVRRGGRRSGSKRGSLHSMLWSNRSSNRRSEFIGHLREEDEDEEDDDEEAIGEDDEDDTEIDMGCKSSVRSQVGIYGGSGGTTASSNRHSSVSSSIDAREDSSSVAMPHLPTNGGQTRRTSRQSRDMSRSSVGYESMKNVLGVNVNIIASTSDVEKVRNDMQTTSLSITTNRTANKERRLENSVLTSPISQHLPDPLKGSIIVSLQSPLVRSPSPPMKLSQVNVVEIDGGGECQSPMPLAEPQPVELQTPILISADYNDSCGWIESPKVEASLNYCAFIPRMLVDDDDNAAFEDPEYESSLSPTNATSGSSRSSNPTTNYSYEECRVFLPSDGFADHRHQKVPSIYTEFIETI</sequence>
<feature type="compositionally biased region" description="Polar residues" evidence="1">
    <location>
        <begin position="490"/>
        <end position="509"/>
    </location>
</feature>
<feature type="region of interest" description="Disordered" evidence="1">
    <location>
        <begin position="171"/>
        <end position="211"/>
    </location>
</feature>
<dbReference type="SUPFAM" id="SSF49265">
    <property type="entry name" value="Fibronectin type III"/>
    <property type="match status" value="1"/>
</dbReference>
<feature type="compositionally biased region" description="Low complexity" evidence="1">
    <location>
        <begin position="276"/>
        <end position="287"/>
    </location>
</feature>
<feature type="domain" description="Fibronectin type-III" evidence="3">
    <location>
        <begin position="1"/>
        <end position="100"/>
    </location>
</feature>
<dbReference type="InterPro" id="IPR036116">
    <property type="entry name" value="FN3_sf"/>
</dbReference>
<accession>A0A5K3EIK8</accession>
<reference evidence="4" key="1">
    <citation type="submission" date="2019-11" db="UniProtKB">
        <authorList>
            <consortium name="WormBaseParasite"/>
        </authorList>
    </citation>
    <scope>IDENTIFICATION</scope>
</reference>
<evidence type="ECO:0000256" key="2">
    <source>
        <dbReference type="SAM" id="Phobius"/>
    </source>
</evidence>
<organism evidence="4">
    <name type="scientific">Mesocestoides corti</name>
    <name type="common">Flatworm</name>
    <dbReference type="NCBI Taxonomy" id="53468"/>
    <lineage>
        <taxon>Eukaryota</taxon>
        <taxon>Metazoa</taxon>
        <taxon>Spiralia</taxon>
        <taxon>Lophotrochozoa</taxon>
        <taxon>Platyhelminthes</taxon>
        <taxon>Cestoda</taxon>
        <taxon>Eucestoda</taxon>
        <taxon>Cyclophyllidea</taxon>
        <taxon>Mesocestoididae</taxon>
        <taxon>Mesocestoides</taxon>
    </lineage>
</organism>
<evidence type="ECO:0000256" key="1">
    <source>
        <dbReference type="SAM" id="MobiDB-lite"/>
    </source>
</evidence>
<keyword evidence="2" id="KW-0472">Membrane</keyword>
<protein>
    <submittedName>
        <fullName evidence="4">Fibronectin type-III domain-containing protein</fullName>
    </submittedName>
</protein>
<proteinExistence type="predicted"/>
<keyword evidence="2" id="KW-0812">Transmembrane</keyword>
<dbReference type="WBParaSite" id="MCU_000798-RA">
    <property type="protein sequence ID" value="MCU_000798-RA"/>
    <property type="gene ID" value="MCU_000798"/>
</dbReference>
<dbReference type="AlphaFoldDB" id="A0A5K3EIK8"/>
<feature type="region of interest" description="Disordered" evidence="1">
    <location>
        <begin position="484"/>
        <end position="509"/>
    </location>
</feature>
<keyword evidence="2" id="KW-1133">Transmembrane helix</keyword>
<evidence type="ECO:0000313" key="4">
    <source>
        <dbReference type="WBParaSite" id="MCU_000798-RA"/>
    </source>
</evidence>
<feature type="region of interest" description="Disordered" evidence="1">
    <location>
        <begin position="225"/>
        <end position="324"/>
    </location>
</feature>
<evidence type="ECO:0000259" key="3">
    <source>
        <dbReference type="PROSITE" id="PS50853"/>
    </source>
</evidence>